<gene>
    <name evidence="3" type="ORF">ABEB36_010445</name>
</gene>
<evidence type="ECO:0000259" key="2">
    <source>
        <dbReference type="PROSITE" id="PS51140"/>
    </source>
</evidence>
<proteinExistence type="predicted"/>
<feature type="compositionally biased region" description="Acidic residues" evidence="1">
    <location>
        <begin position="745"/>
        <end position="760"/>
    </location>
</feature>
<evidence type="ECO:0000256" key="1">
    <source>
        <dbReference type="SAM" id="MobiDB-lite"/>
    </source>
</evidence>
<dbReference type="InterPro" id="IPR052586">
    <property type="entry name" value="ASCC2"/>
</dbReference>
<dbReference type="InterPro" id="IPR041800">
    <property type="entry name" value="ASCC2_CUE"/>
</dbReference>
<feature type="region of interest" description="Disordered" evidence="1">
    <location>
        <begin position="708"/>
        <end position="847"/>
    </location>
</feature>
<dbReference type="SUPFAM" id="SSF46934">
    <property type="entry name" value="UBA-like"/>
    <property type="match status" value="1"/>
</dbReference>
<protein>
    <recommendedName>
        <fullName evidence="2">CUE domain-containing protein</fullName>
    </recommendedName>
</protein>
<dbReference type="PANTHER" id="PTHR21494">
    <property type="entry name" value="ACTIVATING SIGNAL COINTEGRATOR 1 COMPLEX SUBUNIT 2 ASC-1 COMPLEX SUBUNIT P100"/>
    <property type="match status" value="1"/>
</dbReference>
<name>A0ABD1EKA1_HYPHA</name>
<evidence type="ECO:0000313" key="3">
    <source>
        <dbReference type="EMBL" id="KAL1494944.1"/>
    </source>
</evidence>
<reference evidence="3 4" key="1">
    <citation type="submission" date="2024-05" db="EMBL/GenBank/DDBJ databases">
        <title>Genetic variation in Jamaican populations of the coffee berry borer (Hypothenemus hampei).</title>
        <authorList>
            <person name="Errbii M."/>
            <person name="Myrie A."/>
        </authorList>
    </citation>
    <scope>NUCLEOTIDE SEQUENCE [LARGE SCALE GENOMIC DNA]</scope>
    <source>
        <strain evidence="3">JA-Hopewell-2020-01-JO</strain>
        <tissue evidence="3">Whole body</tissue>
    </source>
</reference>
<dbReference type="EMBL" id="JBDJPC010000007">
    <property type="protein sequence ID" value="KAL1494944.1"/>
    <property type="molecule type" value="Genomic_DNA"/>
</dbReference>
<dbReference type="Gene3D" id="1.10.8.10">
    <property type="entry name" value="DNA helicase RuvA subunit, C-terminal domain"/>
    <property type="match status" value="1"/>
</dbReference>
<comment type="caution">
    <text evidence="3">The sequence shown here is derived from an EMBL/GenBank/DDBJ whole genome shotgun (WGS) entry which is preliminary data.</text>
</comment>
<accession>A0ABD1EKA1</accession>
<dbReference type="Pfam" id="PF02845">
    <property type="entry name" value="CUE"/>
    <property type="match status" value="1"/>
</dbReference>
<dbReference type="PANTHER" id="PTHR21494:SF0">
    <property type="entry name" value="ACTIVATING SIGNAL COINTEGRATOR 1 COMPLEX SUBUNIT 2"/>
    <property type="match status" value="1"/>
</dbReference>
<feature type="domain" description="CUE" evidence="2">
    <location>
        <begin position="591"/>
        <end position="634"/>
    </location>
</feature>
<dbReference type="PROSITE" id="PS51140">
    <property type="entry name" value="CUE"/>
    <property type="match status" value="1"/>
</dbReference>
<dbReference type="InterPro" id="IPR009060">
    <property type="entry name" value="UBA-like_sf"/>
</dbReference>
<organism evidence="3 4">
    <name type="scientific">Hypothenemus hampei</name>
    <name type="common">Coffee berry borer</name>
    <dbReference type="NCBI Taxonomy" id="57062"/>
    <lineage>
        <taxon>Eukaryota</taxon>
        <taxon>Metazoa</taxon>
        <taxon>Ecdysozoa</taxon>
        <taxon>Arthropoda</taxon>
        <taxon>Hexapoda</taxon>
        <taxon>Insecta</taxon>
        <taxon>Pterygota</taxon>
        <taxon>Neoptera</taxon>
        <taxon>Endopterygota</taxon>
        <taxon>Coleoptera</taxon>
        <taxon>Polyphaga</taxon>
        <taxon>Cucujiformia</taxon>
        <taxon>Curculionidae</taxon>
        <taxon>Scolytinae</taxon>
        <taxon>Hypothenemus</taxon>
    </lineage>
</organism>
<dbReference type="SMART" id="SM00546">
    <property type="entry name" value="CUE"/>
    <property type="match status" value="1"/>
</dbReference>
<keyword evidence="4" id="KW-1185">Reference proteome</keyword>
<dbReference type="InterPro" id="IPR003892">
    <property type="entry name" value="CUE"/>
</dbReference>
<dbReference type="Proteomes" id="UP001566132">
    <property type="component" value="Unassembled WGS sequence"/>
</dbReference>
<dbReference type="AlphaFoldDB" id="A0ABD1EKA1"/>
<feature type="compositionally biased region" description="Basic residues" evidence="1">
    <location>
        <begin position="817"/>
        <end position="833"/>
    </location>
</feature>
<evidence type="ECO:0000313" key="4">
    <source>
        <dbReference type="Proteomes" id="UP001566132"/>
    </source>
</evidence>
<dbReference type="CDD" id="cd14364">
    <property type="entry name" value="CUE_ASCC2"/>
    <property type="match status" value="1"/>
</dbReference>
<sequence length="847" mass="97372">MVSCKACDLSQTNKNKCDGITFHVDLATAAELATRLHLIVPNLTLCLSIHIKEKNFCDFLIQINMNSIKHEVEEHQYYVHINSFKNLLKLPINEIYMEISWKECSKSVPKNFDSLGNLSSEELQQTYFESKSDVIPALDKRWLPKTAFGVFEPLSIIKNDQDDDDDDDDEDKNFLMKNSAFLEGLDHLLNYDFHQFWCTILFEPSATAALHSFLLNPILPFHIKWVKGECRTMSNAILSKFLLVYKRLLTFYKSEVEFMSKSFSLGKLKKLKLLNLPILITLASLYQDVSDLPFVNEAFDLYFSDTKEMDFLINELNTFIDQNLTSLDMIGNYVCGYDETTVVDDIPLSLGQRPNVVNLKWIYSLVDYLLSVLHTSNALFHLYNPSVEMAMNKKLVHRLPFIYANLYNELYELLECLTDKEKKTDLFSIIIEEINHSRSEFIELFHTFITGCVDNALQSIGNNVKQEQIAETYISLLTSALEEDYFICDYNAINSVSNQNDMFQSCCTSLDRTRTDFIDSCLNKLARNKKLQQLLHLKPEIIHKMAFGGDNEQYYLVDEDMACAQSGPSSSGATSSNLTTTRTNIHMDENETDKKIAEIIDMFPDLGDGFVLKCLQSYNYNSTEVINAMLESNLLPHLDEIPRDSIRIPPETDPTDESNKLIKMAFKGKKPDYDDALKLLNDKKDITDTKKLVLEGIQYNCEHLYDDEYDDRDNDDVSIPVSDSHNTEEFQVFNPNRQNRRPQDDDNEEEDEETNEEEETNDKNKRINFCEDPAVLRARREQARSLNRNPRVSSHMKGDVVGKAKGQGQDKATLVNRQKKNVNKSSRANHNRKGGAEWKRSKGMIPS</sequence>